<proteinExistence type="predicted"/>
<accession>A0A915JGJ9</accession>
<evidence type="ECO:0000313" key="3">
    <source>
        <dbReference type="WBParaSite" id="nRc.2.0.1.t25162-RA"/>
    </source>
</evidence>
<dbReference type="WBParaSite" id="nRc.2.0.1.t25162-RA">
    <property type="protein sequence ID" value="nRc.2.0.1.t25162-RA"/>
    <property type="gene ID" value="nRc.2.0.1.g25162"/>
</dbReference>
<dbReference type="AlphaFoldDB" id="A0A915JGJ9"/>
<sequence length="91" mass="10617">MTVVDTWLRCNVANSASQKTPENQGPTPLPSSKFRKRTCMPVNWLNIEVHVQLHQKASKEIPMLVRLKKSSNRVRIYHLELTFWLEFVTVL</sequence>
<feature type="region of interest" description="Disordered" evidence="1">
    <location>
        <begin position="14"/>
        <end position="33"/>
    </location>
</feature>
<protein>
    <submittedName>
        <fullName evidence="3">Uncharacterized protein</fullName>
    </submittedName>
</protein>
<reference evidence="3" key="1">
    <citation type="submission" date="2022-11" db="UniProtKB">
        <authorList>
            <consortium name="WormBaseParasite"/>
        </authorList>
    </citation>
    <scope>IDENTIFICATION</scope>
</reference>
<name>A0A915JGJ9_ROMCU</name>
<feature type="compositionally biased region" description="Polar residues" evidence="1">
    <location>
        <begin position="14"/>
        <end position="26"/>
    </location>
</feature>
<evidence type="ECO:0000256" key="1">
    <source>
        <dbReference type="SAM" id="MobiDB-lite"/>
    </source>
</evidence>
<organism evidence="2 3">
    <name type="scientific">Romanomermis culicivorax</name>
    <name type="common">Nematode worm</name>
    <dbReference type="NCBI Taxonomy" id="13658"/>
    <lineage>
        <taxon>Eukaryota</taxon>
        <taxon>Metazoa</taxon>
        <taxon>Ecdysozoa</taxon>
        <taxon>Nematoda</taxon>
        <taxon>Enoplea</taxon>
        <taxon>Dorylaimia</taxon>
        <taxon>Mermithida</taxon>
        <taxon>Mermithoidea</taxon>
        <taxon>Mermithidae</taxon>
        <taxon>Romanomermis</taxon>
    </lineage>
</organism>
<keyword evidence="2" id="KW-1185">Reference proteome</keyword>
<dbReference type="Proteomes" id="UP000887565">
    <property type="component" value="Unplaced"/>
</dbReference>
<evidence type="ECO:0000313" key="2">
    <source>
        <dbReference type="Proteomes" id="UP000887565"/>
    </source>
</evidence>